<keyword evidence="5 8" id="KW-0505">Motor protein</keyword>
<evidence type="ECO:0000259" key="10">
    <source>
        <dbReference type="PROSITE" id="PS51126"/>
    </source>
</evidence>
<dbReference type="EMBL" id="KB007811">
    <property type="protein sequence ID" value="ELR24809.1"/>
    <property type="molecule type" value="Genomic_DNA"/>
</dbReference>
<name>L8HGW8_ACACF</name>
<dbReference type="PROSITE" id="PS50096">
    <property type="entry name" value="IQ"/>
    <property type="match status" value="2"/>
</dbReference>
<dbReference type="Gene3D" id="1.20.58.530">
    <property type="match status" value="1"/>
</dbReference>
<evidence type="ECO:0000256" key="3">
    <source>
        <dbReference type="ARBA" id="ARBA00023054"/>
    </source>
</evidence>
<dbReference type="GO" id="GO:0051015">
    <property type="term" value="F:actin filament binding"/>
    <property type="evidence" value="ECO:0007669"/>
    <property type="project" value="TreeGrafter"/>
</dbReference>
<evidence type="ECO:0000256" key="4">
    <source>
        <dbReference type="ARBA" id="ARBA00023123"/>
    </source>
</evidence>
<sequence length="2259" mass="257485">MSFLTAKLDQGTQVWVPSGERGSTDWVFAEVVDDVEEGAKEALVALEDDTGRVITAQDPDTGEYKPKTAKYARDAVYIRNPDIQDGVDDLTALSYMHDPAILHALYLRYRVDMIYSYSGPILIAVNPYKEITGLYTKRMMDAYVGHHLGKLSPHVFAIAEEAFRHMSIDGTNQSILVSGESGAGKTETTKYILRYLAAMASGASGGSSSKEGQRSSLLAQKVLESTPLLEAFGNARTRFNNNSSRFGKFIEIWFGKYGNSITGSALRTYLLEKSRIVKPALGERNFHIFYQLLDGLHPEIKQRLMLREAGDYYYLAQSECLHIEGVSDAAHLQQTVNAMNIMGLTPDEQMDMFAVIAAVLHLGNVRFYEGRGEAAQLEPEESDADEAWGKEKRGQELAHSPNASLNRACWLLGCEPGEVAKSFLQRQITVAGGEQLITPLNKEKAENSRDSLAMLLYSKLLVSKINDSLREEAQAQAQPQQPAIAPAQAAASHGASSFFKNVASAVTSSFVAPPATGGGAPSSFLASAGSGSASLATGSGSSAGARPPNPQAHAFIGILDIYGFECFDVNGFPQFCINYANERLQQHFNTHIFKHEQQEYIKEKIDWSWVTFQDNQGCIDLLENKPLCILALLDEECRFPNGSDESFAAKVRKTHDKDEFFALPRFSTSAFSIKHYAGMVDYEARTGFLDKNKDFSVPAHPVLLQKAANRFIKYLFSAANKSSSGAAAAGSSGGGGDSRRGSSISGRPGAGGGGGGASSFQFMGVATQFKTSLKHLMETIGATQPHFVRCIKPNYEQMPNLFDKPRVLHQLRCGGVMEAVRIASAGYPSRTPYKNFYARYQILKKHEQGEDSRSSCHSLFQALGIQKIEGQFGETKIFLKAGMAHRAFGEAALNWAAAVFQKNWKRIIAERRFRAMRTAAVKIQTRVRQFLAKKELLRRKRLRAALLAQKRVRREYRKTRAAALTFQRVFRGVMTEKVLQEKKQAAALVIQARCRAYLAAKRRAEAERQRREEEERRRREEEERLRREEEERQRAEEAERLRREEEERLRLEEEERQRRAEEERRKKEKRKKKREELERKLKEEEDRRRAEAEKLREEMERVVREEEAKRREEEEERRRREAEEAERRETRKRQKAAEREEAERQAKAEEEERRRAEEAERARQAEEAARLKEAKRARKAEEEERRRAEEEEERERQAAKKQKRRERKALERAERERLAAEIQTMRELERERVAREDEAQKQEVEKDEEKRRRREEKRLREEREQELLRLERERAETERRRLEEELKELKRKEKERIEREKERKRQESERDEEKRRRKEEERLRKEKDKEEKRKRLEKEEAEKKRIQDELKEMKRRDKERRRLEEERSKIQGTKEEEERRRRDDERRMELEHQLAERTDELQTLVAHNEEVMEELGVLREELAEEEKKNEELRDEKVRLRQERAEAEAEWQRRWAEADAQHQAERAELEAALAQHRAELDDLRAALAREQAERERDAAAHEADRRAWAEASEGFEAFKHGMEEQLSGLRDDLEHAQRAHESEIEQKTRAFEDQLAAVDQKRRKRKQRAKEAEEALEARVKQLEAELAASKEENEELSKDLENIEEEEERRLKGTIQGREAVTGEEVEAEMLATVMMGSAEEGRKRLIGLVFAEEKGFVMGVPAPGLVVFRYLRTWGELSLSFLSARQESVLMPYTISVIRALTQSYFQDNQELAFLLSNVCVMLHLIRKELQGISTPSKRLKRAETRRSLRRGPGGASSLLAMMASYNSEEQRNLLDIGRIDLAGNNLSMLMQREEENDAQLSASGGSGDPTNGSAPAIVSPVLWFEKQMKDLLKLIYTQLAFNIRTRLRNVVEKAILDKRNLSSGSSGIGGTNSPGPHRKKIGVVAAERTVALETVIGIMDEFLTLFQSNFVHLEARLFVSKQFFQQSFRFIDSVLFNVLLLRKDLCTSRRASEIHSNISRLEGWLAETAGDEWVGPLNNHLHYMRQGLGLLLMDDAKRRRVCGDAEFRHKMCPDLNVFQIRQLLSMYTPEPGHEKVPLQLLGELLASGKDEYQGKEGESGEPQDLIIDTSYLPPLRIKDLHYIELSDVASFPFPSSIKENLQEANEEMKRVKQAESREAGMPNALASAKSQSRSKSSRTLPHNPPAGGTNRLEQQRSERLLTGAGSRVSPNGRERTDSDSSPSSGSAIGGGATRVSPREGSGGGGVGILPPAADYGEQRSAQQLAWWRGTAPPRERSASAAPKPKRSGGAEPPPRRG</sequence>
<dbReference type="InterPro" id="IPR027417">
    <property type="entry name" value="P-loop_NTPase"/>
</dbReference>
<dbReference type="CDD" id="cd00124">
    <property type="entry name" value="MYSc"/>
    <property type="match status" value="1"/>
</dbReference>
<dbReference type="Pfam" id="PF01843">
    <property type="entry name" value="DIL"/>
    <property type="match status" value="1"/>
</dbReference>
<gene>
    <name evidence="12" type="ORF">ACA1_174710</name>
</gene>
<organism evidence="12 13">
    <name type="scientific">Acanthamoeba castellanii (strain ATCC 30010 / Neff)</name>
    <dbReference type="NCBI Taxonomy" id="1257118"/>
    <lineage>
        <taxon>Eukaryota</taxon>
        <taxon>Amoebozoa</taxon>
        <taxon>Discosea</taxon>
        <taxon>Longamoebia</taxon>
        <taxon>Centramoebida</taxon>
        <taxon>Acanthamoebidae</taxon>
        <taxon>Acanthamoeba</taxon>
    </lineage>
</organism>
<proteinExistence type="inferred from homology"/>
<feature type="compositionally biased region" description="Basic and acidic residues" evidence="9">
    <location>
        <begin position="1587"/>
        <end position="1601"/>
    </location>
</feature>
<dbReference type="SMART" id="SM00242">
    <property type="entry name" value="MYSc"/>
    <property type="match status" value="1"/>
</dbReference>
<dbReference type="Pfam" id="PF00063">
    <property type="entry name" value="Myosin_head"/>
    <property type="match status" value="2"/>
</dbReference>
<dbReference type="GO" id="GO:0016020">
    <property type="term" value="C:membrane"/>
    <property type="evidence" value="ECO:0007669"/>
    <property type="project" value="TreeGrafter"/>
</dbReference>
<comment type="similarity">
    <text evidence="8">Belongs to the TRAFAC class myosin-kinesin ATPase superfamily. Myosin family.</text>
</comment>
<dbReference type="GO" id="GO:0016459">
    <property type="term" value="C:myosin complex"/>
    <property type="evidence" value="ECO:0007669"/>
    <property type="project" value="UniProtKB-KW"/>
</dbReference>
<dbReference type="InterPro" id="IPR000048">
    <property type="entry name" value="IQ_motif_EF-hand-BS"/>
</dbReference>
<feature type="region of interest" description="Disordered" evidence="9">
    <location>
        <begin position="376"/>
        <end position="395"/>
    </location>
</feature>
<dbReference type="FunFam" id="1.10.10.820:FF:000001">
    <property type="entry name" value="Myosin heavy chain"/>
    <property type="match status" value="1"/>
</dbReference>
<keyword evidence="3" id="KW-0175">Coiled coil</keyword>
<keyword evidence="1 8" id="KW-0547">Nucleotide-binding</keyword>
<evidence type="ECO:0000256" key="6">
    <source>
        <dbReference type="ARBA" id="ARBA00023203"/>
    </source>
</evidence>
<dbReference type="RefSeq" id="XP_004356709.1">
    <property type="nucleotide sequence ID" value="XM_004356656.1"/>
</dbReference>
<dbReference type="InterPro" id="IPR036961">
    <property type="entry name" value="Kinesin_motor_dom_sf"/>
</dbReference>
<dbReference type="PANTHER" id="PTHR13140">
    <property type="entry name" value="MYOSIN"/>
    <property type="match status" value="1"/>
</dbReference>
<dbReference type="GO" id="GO:0000146">
    <property type="term" value="F:microfilament motor activity"/>
    <property type="evidence" value="ECO:0007669"/>
    <property type="project" value="TreeGrafter"/>
</dbReference>
<feature type="compositionally biased region" description="Basic and acidic residues" evidence="9">
    <location>
        <begin position="1489"/>
        <end position="1507"/>
    </location>
</feature>
<feature type="compositionally biased region" description="Basic and acidic residues" evidence="9">
    <location>
        <begin position="2108"/>
        <end position="2120"/>
    </location>
</feature>
<evidence type="ECO:0000256" key="2">
    <source>
        <dbReference type="ARBA" id="ARBA00022840"/>
    </source>
</evidence>
<dbReference type="SMART" id="SM01132">
    <property type="entry name" value="DIL"/>
    <property type="match status" value="1"/>
</dbReference>
<evidence type="ECO:0000313" key="13">
    <source>
        <dbReference type="Proteomes" id="UP000011083"/>
    </source>
</evidence>
<dbReference type="PRINTS" id="PR00193">
    <property type="entry name" value="MYOSINHEAVY"/>
</dbReference>
<dbReference type="PROSITE" id="PS51126">
    <property type="entry name" value="DILUTE"/>
    <property type="match status" value="1"/>
</dbReference>
<evidence type="ECO:0000256" key="7">
    <source>
        <dbReference type="ARBA" id="ARBA00055741"/>
    </source>
</evidence>
<dbReference type="GO" id="GO:0005524">
    <property type="term" value="F:ATP binding"/>
    <property type="evidence" value="ECO:0007669"/>
    <property type="project" value="UniProtKB-UniRule"/>
</dbReference>
<dbReference type="GO" id="GO:0005737">
    <property type="term" value="C:cytoplasm"/>
    <property type="evidence" value="ECO:0007669"/>
    <property type="project" value="TreeGrafter"/>
</dbReference>
<comment type="function">
    <text evidence="7">Myosin is a protein that binds to F-actin and has ATPase activity that is activated by F-actin.</text>
</comment>
<dbReference type="PROSITE" id="PS51456">
    <property type="entry name" value="MYOSIN_MOTOR"/>
    <property type="match status" value="1"/>
</dbReference>
<dbReference type="Gene3D" id="1.10.10.820">
    <property type="match status" value="1"/>
</dbReference>
<feature type="domain" description="Myosin motor" evidence="11">
    <location>
        <begin position="85"/>
        <end position="893"/>
    </location>
</feature>
<dbReference type="KEGG" id="acan:ACA1_174710"/>
<feature type="region of interest" description="Disordered" evidence="9">
    <location>
        <begin position="724"/>
        <end position="755"/>
    </location>
</feature>
<feature type="compositionally biased region" description="Low complexity" evidence="9">
    <location>
        <begin position="2128"/>
        <end position="2140"/>
    </location>
</feature>
<dbReference type="GO" id="GO:0007015">
    <property type="term" value="P:actin filament organization"/>
    <property type="evidence" value="ECO:0007669"/>
    <property type="project" value="TreeGrafter"/>
</dbReference>
<feature type="region of interest" description="Disordered" evidence="9">
    <location>
        <begin position="2104"/>
        <end position="2259"/>
    </location>
</feature>
<dbReference type="InterPro" id="IPR002710">
    <property type="entry name" value="Dilute_dom"/>
</dbReference>
<keyword evidence="13" id="KW-1185">Reference proteome</keyword>
<feature type="compositionally biased region" description="Basic and acidic residues" evidence="9">
    <location>
        <begin position="1074"/>
        <end position="1198"/>
    </location>
</feature>
<feature type="region of interest" description="Disordered" evidence="9">
    <location>
        <begin position="1587"/>
        <end position="1611"/>
    </location>
</feature>
<dbReference type="Gene3D" id="1.20.120.720">
    <property type="entry name" value="Myosin VI head, motor domain, U50 subdomain"/>
    <property type="match status" value="1"/>
</dbReference>
<evidence type="ECO:0000259" key="11">
    <source>
        <dbReference type="PROSITE" id="PS51456"/>
    </source>
</evidence>
<dbReference type="Gene3D" id="3.40.850.10">
    <property type="entry name" value="Kinesin motor domain"/>
    <property type="match status" value="2"/>
</dbReference>
<feature type="compositionally biased region" description="Basic and acidic residues" evidence="9">
    <location>
        <begin position="1208"/>
        <end position="1261"/>
    </location>
</feature>
<dbReference type="Gene3D" id="6.20.240.20">
    <property type="match status" value="1"/>
</dbReference>
<keyword evidence="6 8" id="KW-0009">Actin-binding</keyword>
<feature type="binding site" evidence="8">
    <location>
        <begin position="179"/>
        <end position="186"/>
    </location>
    <ligand>
        <name>ATP</name>
        <dbReference type="ChEBI" id="CHEBI:30616"/>
    </ligand>
</feature>
<feature type="region of interest" description="Actin-binding" evidence="8">
    <location>
        <begin position="773"/>
        <end position="795"/>
    </location>
</feature>
<evidence type="ECO:0000256" key="5">
    <source>
        <dbReference type="ARBA" id="ARBA00023175"/>
    </source>
</evidence>
<feature type="region of interest" description="Disordered" evidence="9">
    <location>
        <begin position="1061"/>
        <end position="1261"/>
    </location>
</feature>
<dbReference type="Proteomes" id="UP000011083">
    <property type="component" value="Unassembled WGS sequence"/>
</dbReference>
<evidence type="ECO:0000313" key="12">
    <source>
        <dbReference type="EMBL" id="ELR24809.1"/>
    </source>
</evidence>
<keyword evidence="2 8" id="KW-0067">ATP-binding</keyword>
<keyword evidence="4 8" id="KW-0518">Myosin</keyword>
<feature type="region of interest" description="Disordered" evidence="9">
    <location>
        <begin position="1294"/>
        <end position="1404"/>
    </location>
</feature>
<dbReference type="VEuPathDB" id="AmoebaDB:ACA1_174710"/>
<evidence type="ECO:0000256" key="9">
    <source>
        <dbReference type="SAM" id="MobiDB-lite"/>
    </source>
</evidence>
<evidence type="ECO:0000256" key="8">
    <source>
        <dbReference type="PROSITE-ProRule" id="PRU00782"/>
    </source>
</evidence>
<dbReference type="STRING" id="1257118.L8HGW8"/>
<dbReference type="SUPFAM" id="SSF52540">
    <property type="entry name" value="P-loop containing nucleoside triphosphate hydrolases"/>
    <property type="match status" value="1"/>
</dbReference>
<dbReference type="PANTHER" id="PTHR13140:SF706">
    <property type="entry name" value="DILUTE CLASS UNCONVENTIONAL MYOSIN, ISOFORM C"/>
    <property type="match status" value="1"/>
</dbReference>
<evidence type="ECO:0000256" key="1">
    <source>
        <dbReference type="ARBA" id="ARBA00022741"/>
    </source>
</evidence>
<accession>L8HGW8</accession>
<dbReference type="SMART" id="SM00015">
    <property type="entry name" value="IQ"/>
    <property type="match status" value="4"/>
</dbReference>
<dbReference type="GeneID" id="14925838"/>
<dbReference type="OrthoDB" id="6108017at2759"/>
<protein>
    <submittedName>
        <fullName evidence="12">Myosin head (Motor domain) domain containing protein</fullName>
    </submittedName>
</protein>
<dbReference type="InterPro" id="IPR001609">
    <property type="entry name" value="Myosin_head_motor_dom-like"/>
</dbReference>
<dbReference type="Gene3D" id="1.20.5.190">
    <property type="match status" value="1"/>
</dbReference>
<reference evidence="12 13" key="1">
    <citation type="journal article" date="2013" name="Genome Biol.">
        <title>Genome of Acanthamoeba castellanii highlights extensive lateral gene transfer and early evolution of tyrosine kinase signaling.</title>
        <authorList>
            <person name="Clarke M."/>
            <person name="Lohan A.J."/>
            <person name="Liu B."/>
            <person name="Lagkouvardos I."/>
            <person name="Roy S."/>
            <person name="Zafar N."/>
            <person name="Bertelli C."/>
            <person name="Schilde C."/>
            <person name="Kianianmomeni A."/>
            <person name="Burglin T.R."/>
            <person name="Frech C."/>
            <person name="Turcotte B."/>
            <person name="Kopec K.O."/>
            <person name="Synnott J.M."/>
            <person name="Choo C."/>
            <person name="Paponov I."/>
            <person name="Finkler A."/>
            <person name="Soon Heng Tan C."/>
            <person name="Hutchins A.P."/>
            <person name="Weinmeier T."/>
            <person name="Rattei T."/>
            <person name="Chu J.S."/>
            <person name="Gimenez G."/>
            <person name="Irimia M."/>
            <person name="Rigden D.J."/>
            <person name="Fitzpatrick D.A."/>
            <person name="Lorenzo-Morales J."/>
            <person name="Bateman A."/>
            <person name="Chiu C.H."/>
            <person name="Tang P."/>
            <person name="Hegemann P."/>
            <person name="Fromm H."/>
            <person name="Raoult D."/>
            <person name="Greub G."/>
            <person name="Miranda-Saavedra D."/>
            <person name="Chen N."/>
            <person name="Nash P."/>
            <person name="Ginger M.L."/>
            <person name="Horn M."/>
            <person name="Schaap P."/>
            <person name="Caler L."/>
            <person name="Loftus B."/>
        </authorList>
    </citation>
    <scope>NUCLEOTIDE SEQUENCE [LARGE SCALE GENOMIC DNA]</scope>
    <source>
        <strain evidence="12 13">Neff</strain>
    </source>
</reference>
<feature type="region of interest" description="Disordered" evidence="9">
    <location>
        <begin position="1488"/>
        <end position="1507"/>
    </location>
</feature>
<feature type="compositionally biased region" description="Basic and acidic residues" evidence="9">
    <location>
        <begin position="1294"/>
        <end position="1400"/>
    </location>
</feature>
<feature type="domain" description="Dilute" evidence="10">
    <location>
        <begin position="1817"/>
        <end position="2053"/>
    </location>
</feature>